<sequence>MGQVRQDQTGSEEPRDEGAAGDFGNAGMGAASALEKMKSQHQRRHQRLHGSNAQWPERDDDARQEG</sequence>
<feature type="region of interest" description="Disordered" evidence="1">
    <location>
        <begin position="1"/>
        <end position="66"/>
    </location>
</feature>
<feature type="compositionally biased region" description="Basic and acidic residues" evidence="1">
    <location>
        <begin position="56"/>
        <end position="66"/>
    </location>
</feature>
<comment type="caution">
    <text evidence="2">The sequence shown here is derived from an EMBL/GenBank/DDBJ whole genome shotgun (WGS) entry which is preliminary data.</text>
</comment>
<reference evidence="2 3" key="1">
    <citation type="journal article" date="2020" name="Nature">
        <title>Bacterial chemolithoautotrophy via manganese oxidation.</title>
        <authorList>
            <person name="Yu H."/>
            <person name="Leadbetter J.R."/>
        </authorList>
    </citation>
    <scope>NUCLEOTIDE SEQUENCE [LARGE SCALE GENOMIC DNA]</scope>
    <source>
        <strain evidence="2 3">RBP-1</strain>
    </source>
</reference>
<dbReference type="Proteomes" id="UP000521868">
    <property type="component" value="Unassembled WGS sequence"/>
</dbReference>
<evidence type="ECO:0000313" key="2">
    <source>
        <dbReference type="EMBL" id="NKE65209.1"/>
    </source>
</evidence>
<name>A0A7X6DDL8_9BURK</name>
<feature type="compositionally biased region" description="Basic residues" evidence="1">
    <location>
        <begin position="39"/>
        <end position="48"/>
    </location>
</feature>
<evidence type="ECO:0000313" key="3">
    <source>
        <dbReference type="Proteomes" id="UP000521868"/>
    </source>
</evidence>
<protein>
    <submittedName>
        <fullName evidence="2">Uncharacterized protein</fullName>
    </submittedName>
</protein>
<dbReference type="AlphaFoldDB" id="A0A7X6DDL8"/>
<dbReference type="EMBL" id="VTOX01000001">
    <property type="protein sequence ID" value="NKE65209.1"/>
    <property type="molecule type" value="Genomic_DNA"/>
</dbReference>
<keyword evidence="3" id="KW-1185">Reference proteome</keyword>
<evidence type="ECO:0000256" key="1">
    <source>
        <dbReference type="SAM" id="MobiDB-lite"/>
    </source>
</evidence>
<organism evidence="2 3">
    <name type="scientific">Ramlibacter lithotrophicus</name>
    <dbReference type="NCBI Taxonomy" id="2606681"/>
    <lineage>
        <taxon>Bacteria</taxon>
        <taxon>Pseudomonadati</taxon>
        <taxon>Pseudomonadota</taxon>
        <taxon>Betaproteobacteria</taxon>
        <taxon>Burkholderiales</taxon>
        <taxon>Comamonadaceae</taxon>
        <taxon>Ramlibacter</taxon>
    </lineage>
</organism>
<proteinExistence type="predicted"/>
<accession>A0A7X6DDL8</accession>
<gene>
    <name evidence="2" type="ORF">RAMLITH_05200</name>
</gene>
<dbReference type="RefSeq" id="WP_168106231.1">
    <property type="nucleotide sequence ID" value="NZ_VTOX01000001.1"/>
</dbReference>
<feature type="compositionally biased region" description="Polar residues" evidence="1">
    <location>
        <begin position="1"/>
        <end position="11"/>
    </location>
</feature>